<dbReference type="Gene3D" id="3.30.420.40">
    <property type="match status" value="2"/>
</dbReference>
<dbReference type="Pfam" id="PF12802">
    <property type="entry name" value="MarR_2"/>
    <property type="match status" value="1"/>
</dbReference>
<dbReference type="PANTHER" id="PTHR18964:SF149">
    <property type="entry name" value="BIFUNCTIONAL UDP-N-ACETYLGLUCOSAMINE 2-EPIMERASE_N-ACETYLMANNOSAMINE KINASE"/>
    <property type="match status" value="1"/>
</dbReference>
<evidence type="ECO:0000313" key="3">
    <source>
        <dbReference type="EMBL" id="PRH88363.1"/>
    </source>
</evidence>
<sequence>MEPHRQRHSNVLFRHVFARLADSMAPRGIVVSPPNRADLSILATPQTVRHLNEIRALNALFRHTGMSRADLARALGLNRSTTGNIITGLITEGLAVERRDEPHNESAGKTGRPGIRVQIDPAGASFLGAEIGVDRLTVVVIDMRAEEILRLTLPFPTHRETPEAGTDRMVALIAEAIESLDRPERLRGLCVTLPALLASDGTVINGLMLGWRDVKLRDMVTERLKRRFPSLDPAISIENDANAFAIAETYRDTTHRSETVAFLLIENGAGGGIVIGGRLLRGSAGLAGEFGQIVLGGHSIQAGRSKPGHLESYIGKDALLGSYHAQGGEADLDRLLQGLARGEAAALATARAWGERLAAGLIQVTSVLNPGLIILGGSVAPVFTHVAAEVSRAMQRELLEGFPLPRIEVSALGVEGPALGGALLMHQRMFSIDESAIYASEQPITLFQS</sequence>
<dbReference type="Pfam" id="PF00480">
    <property type="entry name" value="ROK"/>
    <property type="match status" value="1"/>
</dbReference>
<dbReference type="InterPro" id="IPR000835">
    <property type="entry name" value="HTH_MarR-typ"/>
</dbReference>
<reference evidence="3 4" key="1">
    <citation type="submission" date="2018-02" db="EMBL/GenBank/DDBJ databases">
        <title>Whole genome sequencing of endophytic bacterium.</title>
        <authorList>
            <person name="Eedara R."/>
            <person name="Podile A.R."/>
        </authorList>
    </citation>
    <scope>NUCLEOTIDE SEQUENCE [LARGE SCALE GENOMIC DNA]</scope>
    <source>
        <strain evidence="3 4">RP1T</strain>
    </source>
</reference>
<evidence type="ECO:0000256" key="1">
    <source>
        <dbReference type="ARBA" id="ARBA00006479"/>
    </source>
</evidence>
<keyword evidence="4" id="KW-1185">Reference proteome</keyword>
<comment type="similarity">
    <text evidence="1">Belongs to the ROK (NagC/XylR) family.</text>
</comment>
<evidence type="ECO:0000313" key="4">
    <source>
        <dbReference type="Proteomes" id="UP000237682"/>
    </source>
</evidence>
<dbReference type="OrthoDB" id="49685at2"/>
<dbReference type="SUPFAM" id="SSF46785">
    <property type="entry name" value="Winged helix' DNA-binding domain"/>
    <property type="match status" value="1"/>
</dbReference>
<proteinExistence type="inferred from homology"/>
<evidence type="ECO:0000259" key="2">
    <source>
        <dbReference type="Pfam" id="PF12802"/>
    </source>
</evidence>
<comment type="caution">
    <text evidence="3">The sequence shown here is derived from an EMBL/GenBank/DDBJ whole genome shotgun (WGS) entry which is preliminary data.</text>
</comment>
<gene>
    <name evidence="3" type="ORF">C5L14_03715</name>
</gene>
<dbReference type="InterPro" id="IPR036390">
    <property type="entry name" value="WH_DNA-bd_sf"/>
</dbReference>
<dbReference type="PANTHER" id="PTHR18964">
    <property type="entry name" value="ROK (REPRESSOR, ORF, KINASE) FAMILY"/>
    <property type="match status" value="1"/>
</dbReference>
<dbReference type="Gene3D" id="1.10.10.10">
    <property type="entry name" value="Winged helix-like DNA-binding domain superfamily/Winged helix DNA-binding domain"/>
    <property type="match status" value="1"/>
</dbReference>
<dbReference type="InterPro" id="IPR043129">
    <property type="entry name" value="ATPase_NBD"/>
</dbReference>
<dbReference type="InterPro" id="IPR036388">
    <property type="entry name" value="WH-like_DNA-bd_sf"/>
</dbReference>
<dbReference type="EMBL" id="PUEJ01000002">
    <property type="protein sequence ID" value="PRH88363.1"/>
    <property type="molecule type" value="Genomic_DNA"/>
</dbReference>
<dbReference type="Proteomes" id="UP000237682">
    <property type="component" value="Unassembled WGS sequence"/>
</dbReference>
<dbReference type="SUPFAM" id="SSF53067">
    <property type="entry name" value="Actin-like ATPase domain"/>
    <property type="match status" value="1"/>
</dbReference>
<dbReference type="AlphaFoldDB" id="A0A2S9QG89"/>
<feature type="domain" description="HTH marR-type" evidence="2">
    <location>
        <begin position="52"/>
        <end position="102"/>
    </location>
</feature>
<name>A0A2S9QG89_9HYPH</name>
<organism evidence="3 4">
    <name type="scientific">Labrys okinawensis</name>
    <dbReference type="NCBI Taxonomy" id="346911"/>
    <lineage>
        <taxon>Bacteria</taxon>
        <taxon>Pseudomonadati</taxon>
        <taxon>Pseudomonadota</taxon>
        <taxon>Alphaproteobacteria</taxon>
        <taxon>Hyphomicrobiales</taxon>
        <taxon>Xanthobacteraceae</taxon>
        <taxon>Labrys</taxon>
    </lineage>
</organism>
<protein>
    <submittedName>
        <fullName evidence="3">ROK family transcriptional regulator</fullName>
    </submittedName>
</protein>
<accession>A0A2S9QG89</accession>
<dbReference type="InterPro" id="IPR000600">
    <property type="entry name" value="ROK"/>
</dbReference>